<gene>
    <name evidence="3" type="ORF">C6P40_000086</name>
</gene>
<dbReference type="InterPro" id="IPR052935">
    <property type="entry name" value="Mg2+_PAP"/>
</dbReference>
<evidence type="ECO:0000313" key="3">
    <source>
        <dbReference type="EMBL" id="KAG0691039.1"/>
    </source>
</evidence>
<sequence>MNGRYNRNINSDFHNDESVSSFLMNKIMGAYKNTKESPYVKSIYQETSNVFNTYPTGSQTQSSSFTSTDDQMDTSIPENTRITLYPTYCKHDDNEYITYVKGVVTSTGHMSRKNRFLLSMARRISGSNNSIDKIDNSVDPTQFQNEFQNAITNQDSYKHLSRDDESTISSSNTVMSLPNDLVKSRMEGILAKTIPATPLNVTIGSDQPVEQLLGAKMTTDNFGMFDMSIVTPYKPSYIAVSLINDPSILQTISLEIIEPKGVSVITDIDDTIRLTGVLGDKRDVFKNIFAKPYSSCEIQGVAPWFQELHDTYKCPIHYVSNSPWQVFNVVHGFMSYFDFPVSSVHLRQYSGNLLASFTQPSAERKRPSMVALMNDFPDRKFILIGDTGEQDLEAYLSLIPNYAPQILAIYLRVVPTSLSSIGNDLSSLREIRKMIALRNPNRANVGNNKIKVDNFLKNPTGIDSDDDSDYGSSVAAESWVKNNNVDNHQYGKKRRVSIDLASNAINMGVKKLAPIVPKKPAALKGIPIEKASSKIELSNNNSDIQHIHSNTNDAIDDSIKPVGSITSKIKTTRSDLDYDDYMDFSDDSLEYDTLDVNGAPVEDRKFNLWKQKARRIIDEVPEHIKIQFWKDTNGIRDESINIIIKEMK</sequence>
<feature type="domain" description="Phosphatidate phosphatase APP1 catalytic" evidence="2">
    <location>
        <begin position="262"/>
        <end position="412"/>
    </location>
</feature>
<dbReference type="GO" id="GO:0030479">
    <property type="term" value="C:actin cortical patch"/>
    <property type="evidence" value="ECO:0007669"/>
    <property type="project" value="TreeGrafter"/>
</dbReference>
<dbReference type="AlphaFoldDB" id="A0A9P7BI60"/>
<dbReference type="OrthoDB" id="541883at2759"/>
<dbReference type="PANTHER" id="PTHR28208">
    <property type="entry name" value="PHOSPHATIDATE PHOSPHATASE APP1"/>
    <property type="match status" value="1"/>
</dbReference>
<dbReference type="PANTHER" id="PTHR28208:SF3">
    <property type="entry name" value="PHOSPHATIDATE PHOSPHATASE APP1"/>
    <property type="match status" value="1"/>
</dbReference>
<feature type="compositionally biased region" description="Low complexity" evidence="1">
    <location>
        <begin position="56"/>
        <end position="74"/>
    </location>
</feature>
<accession>A0A9P7BI60</accession>
<dbReference type="Proteomes" id="UP000697127">
    <property type="component" value="Unassembled WGS sequence"/>
</dbReference>
<comment type="caution">
    <text evidence="3">The sequence shown here is derived from an EMBL/GenBank/DDBJ whole genome shotgun (WGS) entry which is preliminary data.</text>
</comment>
<dbReference type="Pfam" id="PF09949">
    <property type="entry name" value="APP1_cat"/>
    <property type="match status" value="1"/>
</dbReference>
<proteinExistence type="predicted"/>
<evidence type="ECO:0000259" key="2">
    <source>
        <dbReference type="Pfam" id="PF09949"/>
    </source>
</evidence>
<organism evidence="3 4">
    <name type="scientific">Pichia californica</name>
    <dbReference type="NCBI Taxonomy" id="460514"/>
    <lineage>
        <taxon>Eukaryota</taxon>
        <taxon>Fungi</taxon>
        <taxon>Dikarya</taxon>
        <taxon>Ascomycota</taxon>
        <taxon>Saccharomycotina</taxon>
        <taxon>Pichiomycetes</taxon>
        <taxon>Pichiales</taxon>
        <taxon>Pichiaceae</taxon>
        <taxon>Pichia</taxon>
    </lineage>
</organism>
<evidence type="ECO:0000313" key="4">
    <source>
        <dbReference type="Proteomes" id="UP000697127"/>
    </source>
</evidence>
<evidence type="ECO:0000256" key="1">
    <source>
        <dbReference type="SAM" id="MobiDB-lite"/>
    </source>
</evidence>
<feature type="region of interest" description="Disordered" evidence="1">
    <location>
        <begin position="54"/>
        <end position="74"/>
    </location>
</feature>
<dbReference type="EMBL" id="PUHW01000010">
    <property type="protein sequence ID" value="KAG0691039.1"/>
    <property type="molecule type" value="Genomic_DNA"/>
</dbReference>
<keyword evidence="4" id="KW-1185">Reference proteome</keyword>
<name>A0A9P7BI60_9ASCO</name>
<dbReference type="InterPro" id="IPR019236">
    <property type="entry name" value="APP1_cat"/>
</dbReference>
<reference evidence="3" key="1">
    <citation type="submission" date="2020-11" db="EMBL/GenBank/DDBJ databases">
        <title>Kefir isolates.</title>
        <authorList>
            <person name="Marcisauskas S."/>
            <person name="Kim Y."/>
            <person name="Blasche S."/>
        </authorList>
    </citation>
    <scope>NUCLEOTIDE SEQUENCE</scope>
    <source>
        <strain evidence="3">Olga-1</strain>
    </source>
</reference>
<protein>
    <recommendedName>
        <fullName evidence="2">Phosphatidate phosphatase APP1 catalytic domain-containing protein</fullName>
    </recommendedName>
</protein>
<dbReference type="GO" id="GO:0008195">
    <property type="term" value="F:phosphatidate phosphatase activity"/>
    <property type="evidence" value="ECO:0007669"/>
    <property type="project" value="InterPro"/>
</dbReference>